<keyword evidence="12" id="KW-1185">Reference proteome</keyword>
<comment type="similarity">
    <text evidence="2 8 9">Belongs to the dihydrofolate reductase family.</text>
</comment>
<name>A0ABW2QTW5_9NEIS</name>
<evidence type="ECO:0000313" key="12">
    <source>
        <dbReference type="Proteomes" id="UP001596473"/>
    </source>
</evidence>
<dbReference type="PANTHER" id="PTHR48069">
    <property type="entry name" value="DIHYDROFOLATE REDUCTASE"/>
    <property type="match status" value="1"/>
</dbReference>
<proteinExistence type="inferred from homology"/>
<dbReference type="PANTHER" id="PTHR48069:SF3">
    <property type="entry name" value="DIHYDROFOLATE REDUCTASE"/>
    <property type="match status" value="1"/>
</dbReference>
<protein>
    <recommendedName>
        <fullName evidence="3 8">Dihydrofolate reductase</fullName>
        <ecNumber evidence="3 8">1.5.1.3</ecNumber>
    </recommendedName>
</protein>
<dbReference type="SUPFAM" id="SSF53597">
    <property type="entry name" value="Dihydrofolate reductase-like"/>
    <property type="match status" value="1"/>
</dbReference>
<evidence type="ECO:0000256" key="4">
    <source>
        <dbReference type="ARBA" id="ARBA00022563"/>
    </source>
</evidence>
<dbReference type="InterPro" id="IPR012259">
    <property type="entry name" value="DHFR"/>
</dbReference>
<evidence type="ECO:0000256" key="9">
    <source>
        <dbReference type="RuleBase" id="RU004474"/>
    </source>
</evidence>
<evidence type="ECO:0000256" key="3">
    <source>
        <dbReference type="ARBA" id="ARBA00012856"/>
    </source>
</evidence>
<sequence>MSEMKVDIAIIAAVGQNGVIGIENRLPWSLPEDLKNFKALTMGSPMLMGRKTFESLPGLLPGRPHWVVTRNPEWQAVGARAFLSVEAALAAAAEANLEKLFIIGGGEIYTRSLPLVNTLYLTEVSLNPKGDAYFPAFDRSGWQEVARVPQLSAKGVEFSYVEYRRI</sequence>
<comment type="function">
    <text evidence="7 8">Key enzyme in folate metabolism. Catalyzes an essential reaction for de novo glycine and purine synthesis, and for DNA precursor synthesis.</text>
</comment>
<keyword evidence="4 8" id="KW-0554">One-carbon metabolism</keyword>
<dbReference type="CDD" id="cd00209">
    <property type="entry name" value="DHFR"/>
    <property type="match status" value="1"/>
</dbReference>
<comment type="caution">
    <text evidence="11">The sequence shown here is derived from an EMBL/GenBank/DDBJ whole genome shotgun (WGS) entry which is preliminary data.</text>
</comment>
<dbReference type="PIRSF" id="PIRSF000194">
    <property type="entry name" value="DHFR"/>
    <property type="match status" value="1"/>
</dbReference>
<dbReference type="InterPro" id="IPR017925">
    <property type="entry name" value="DHFR_CS"/>
</dbReference>
<evidence type="ECO:0000256" key="1">
    <source>
        <dbReference type="ARBA" id="ARBA00004903"/>
    </source>
</evidence>
<feature type="domain" description="DHFR" evidence="10">
    <location>
        <begin position="7"/>
        <end position="165"/>
    </location>
</feature>
<dbReference type="EC" id="1.5.1.3" evidence="3 8"/>
<keyword evidence="5 8" id="KW-0521">NADP</keyword>
<dbReference type="InterPro" id="IPR024072">
    <property type="entry name" value="DHFR-like_dom_sf"/>
</dbReference>
<dbReference type="Proteomes" id="UP001596473">
    <property type="component" value="Unassembled WGS sequence"/>
</dbReference>
<keyword evidence="6 8" id="KW-0560">Oxidoreductase</keyword>
<evidence type="ECO:0000313" key="11">
    <source>
        <dbReference type="EMBL" id="MFC7419172.1"/>
    </source>
</evidence>
<evidence type="ECO:0000256" key="8">
    <source>
        <dbReference type="PIRNR" id="PIRNR000194"/>
    </source>
</evidence>
<dbReference type="PROSITE" id="PS51330">
    <property type="entry name" value="DHFR_2"/>
    <property type="match status" value="1"/>
</dbReference>
<dbReference type="PROSITE" id="PS00075">
    <property type="entry name" value="DHFR_1"/>
    <property type="match status" value="1"/>
</dbReference>
<evidence type="ECO:0000256" key="6">
    <source>
        <dbReference type="ARBA" id="ARBA00023002"/>
    </source>
</evidence>
<accession>A0ABW2QTW5</accession>
<reference evidence="12" key="1">
    <citation type="journal article" date="2019" name="Int. J. Syst. Evol. Microbiol.">
        <title>The Global Catalogue of Microorganisms (GCM) 10K type strain sequencing project: providing services to taxonomists for standard genome sequencing and annotation.</title>
        <authorList>
            <consortium name="The Broad Institute Genomics Platform"/>
            <consortium name="The Broad Institute Genome Sequencing Center for Infectious Disease"/>
            <person name="Wu L."/>
            <person name="Ma J."/>
        </authorList>
    </citation>
    <scope>NUCLEOTIDE SEQUENCE [LARGE SCALE GENOMIC DNA]</scope>
    <source>
        <strain evidence="12">CCUG 62945</strain>
    </source>
</reference>
<dbReference type="GO" id="GO:0004146">
    <property type="term" value="F:dihydrofolate reductase activity"/>
    <property type="evidence" value="ECO:0007669"/>
    <property type="project" value="UniProtKB-EC"/>
</dbReference>
<evidence type="ECO:0000259" key="10">
    <source>
        <dbReference type="PROSITE" id="PS51330"/>
    </source>
</evidence>
<comment type="pathway">
    <text evidence="1 8">Cofactor biosynthesis; tetrahydrofolate biosynthesis; 5,6,7,8-tetrahydrofolate from 7,8-dihydrofolate: step 1/1.</text>
</comment>
<organism evidence="11 12">
    <name type="scientific">Iodobacter arcticus</name>
    <dbReference type="NCBI Taxonomy" id="590593"/>
    <lineage>
        <taxon>Bacteria</taxon>
        <taxon>Pseudomonadati</taxon>
        <taxon>Pseudomonadota</taxon>
        <taxon>Betaproteobacteria</taxon>
        <taxon>Neisseriales</taxon>
        <taxon>Chitinibacteraceae</taxon>
        <taxon>Iodobacter</taxon>
    </lineage>
</organism>
<dbReference type="Pfam" id="PF00186">
    <property type="entry name" value="DHFR_1"/>
    <property type="match status" value="1"/>
</dbReference>
<dbReference type="PRINTS" id="PR00070">
    <property type="entry name" value="DHFR"/>
</dbReference>
<evidence type="ECO:0000256" key="7">
    <source>
        <dbReference type="ARBA" id="ARBA00025067"/>
    </source>
</evidence>
<dbReference type="InterPro" id="IPR001796">
    <property type="entry name" value="DHFR_dom"/>
</dbReference>
<evidence type="ECO:0000256" key="5">
    <source>
        <dbReference type="ARBA" id="ARBA00022857"/>
    </source>
</evidence>
<dbReference type="EMBL" id="JBHTBQ010000007">
    <property type="protein sequence ID" value="MFC7419172.1"/>
    <property type="molecule type" value="Genomic_DNA"/>
</dbReference>
<dbReference type="RefSeq" id="WP_380186496.1">
    <property type="nucleotide sequence ID" value="NZ_JBHTBQ010000007.1"/>
</dbReference>
<comment type="catalytic activity">
    <reaction evidence="8">
        <text>(6S)-5,6,7,8-tetrahydrofolate + NADP(+) = 7,8-dihydrofolate + NADPH + H(+)</text>
        <dbReference type="Rhea" id="RHEA:15009"/>
        <dbReference type="ChEBI" id="CHEBI:15378"/>
        <dbReference type="ChEBI" id="CHEBI:57451"/>
        <dbReference type="ChEBI" id="CHEBI:57453"/>
        <dbReference type="ChEBI" id="CHEBI:57783"/>
        <dbReference type="ChEBI" id="CHEBI:58349"/>
        <dbReference type="EC" id="1.5.1.3"/>
    </reaction>
</comment>
<evidence type="ECO:0000256" key="2">
    <source>
        <dbReference type="ARBA" id="ARBA00009539"/>
    </source>
</evidence>
<gene>
    <name evidence="11" type="ORF">ACFQNF_04715</name>
</gene>
<dbReference type="Gene3D" id="3.40.430.10">
    <property type="entry name" value="Dihydrofolate Reductase, subunit A"/>
    <property type="match status" value="1"/>
</dbReference>